<organism evidence="2 3">
    <name type="scientific">Talaromyces stipitatus (strain ATCC 10500 / CBS 375.48 / QM 6759 / NRRL 1006)</name>
    <name type="common">Penicillium stipitatum</name>
    <dbReference type="NCBI Taxonomy" id="441959"/>
    <lineage>
        <taxon>Eukaryota</taxon>
        <taxon>Fungi</taxon>
        <taxon>Dikarya</taxon>
        <taxon>Ascomycota</taxon>
        <taxon>Pezizomycotina</taxon>
        <taxon>Eurotiomycetes</taxon>
        <taxon>Eurotiomycetidae</taxon>
        <taxon>Eurotiales</taxon>
        <taxon>Trichocomaceae</taxon>
        <taxon>Talaromyces</taxon>
        <taxon>Talaromyces sect. Talaromyces</taxon>
    </lineage>
</organism>
<proteinExistence type="predicted"/>
<evidence type="ECO:0000256" key="1">
    <source>
        <dbReference type="SAM" id="SignalP"/>
    </source>
</evidence>
<dbReference type="HOGENOM" id="CLU_1768733_0_0_1"/>
<dbReference type="VEuPathDB" id="FungiDB:TSTA_053370"/>
<keyword evidence="3" id="KW-1185">Reference proteome</keyword>
<dbReference type="PhylomeDB" id="B8MQY4"/>
<sequence>MVFKFGSLVIFTFANLLRSAEASWCLGTGTGTCNLNIFGTPVITEGVHIYDNECNLIGYLNRPVEGVAINSQLPWTVVLKHIANDDRHFTFCYAGKCYVNGFTFQETDEGGYTAIEALHAFDCGDEVRFSKTESSFSSRRHVNETDFV</sequence>
<gene>
    <name evidence="2" type="ORF">TSTA_053370</name>
</gene>
<dbReference type="Proteomes" id="UP000001745">
    <property type="component" value="Unassembled WGS sequence"/>
</dbReference>
<dbReference type="AlphaFoldDB" id="B8MQY4"/>
<feature type="chain" id="PRO_5002875442" evidence="1">
    <location>
        <begin position="23"/>
        <end position="148"/>
    </location>
</feature>
<dbReference type="OrthoDB" id="4399777at2759"/>
<dbReference type="InParanoid" id="B8MQY4"/>
<keyword evidence="1" id="KW-0732">Signal</keyword>
<reference evidence="3" key="1">
    <citation type="journal article" date="2015" name="Genome Announc.">
        <title>Genome sequence of the AIDS-associated pathogen Penicillium marneffei (ATCC18224) and its near taxonomic relative Talaromyces stipitatus (ATCC10500).</title>
        <authorList>
            <person name="Nierman W.C."/>
            <person name="Fedorova-Abrams N.D."/>
            <person name="Andrianopoulos A."/>
        </authorList>
    </citation>
    <scope>NUCLEOTIDE SEQUENCE [LARGE SCALE GENOMIC DNA]</scope>
    <source>
        <strain evidence="3">ATCC 10500 / CBS 375.48 / QM 6759 / NRRL 1006</strain>
    </source>
</reference>
<protein>
    <submittedName>
        <fullName evidence="2">Uncharacterized protein</fullName>
    </submittedName>
</protein>
<dbReference type="EMBL" id="EQ962659">
    <property type="protein sequence ID" value="EED12819.1"/>
    <property type="molecule type" value="Genomic_DNA"/>
</dbReference>
<evidence type="ECO:0000313" key="3">
    <source>
        <dbReference type="Proteomes" id="UP000001745"/>
    </source>
</evidence>
<dbReference type="GeneID" id="8098288"/>
<evidence type="ECO:0000313" key="2">
    <source>
        <dbReference type="EMBL" id="EED12819.1"/>
    </source>
</evidence>
<dbReference type="RefSeq" id="XP_002486930.1">
    <property type="nucleotide sequence ID" value="XM_002486885.1"/>
</dbReference>
<feature type="signal peptide" evidence="1">
    <location>
        <begin position="1"/>
        <end position="22"/>
    </location>
</feature>
<name>B8MQY4_TALSN</name>
<accession>B8MQY4</accession>